<gene>
    <name evidence="1" type="ORF">BK664_17620</name>
</gene>
<evidence type="ECO:0000313" key="1">
    <source>
        <dbReference type="EMBL" id="RON37172.1"/>
    </source>
</evidence>
<dbReference type="RefSeq" id="WP_123366896.1">
    <property type="nucleotide sequence ID" value="NZ_MOBO01000015.1"/>
</dbReference>
<comment type="caution">
    <text evidence="1">The sequence shown here is derived from an EMBL/GenBank/DDBJ whole genome shotgun (WGS) entry which is preliminary data.</text>
</comment>
<protein>
    <submittedName>
        <fullName evidence="1">Uncharacterized protein</fullName>
    </submittedName>
</protein>
<evidence type="ECO:0000313" key="2">
    <source>
        <dbReference type="Proteomes" id="UP000286351"/>
    </source>
</evidence>
<accession>A0A423JHQ6</accession>
<dbReference type="EMBL" id="MOBO01000015">
    <property type="protein sequence ID" value="RON37172.1"/>
    <property type="molecule type" value="Genomic_DNA"/>
</dbReference>
<dbReference type="Proteomes" id="UP000286351">
    <property type="component" value="Unassembled WGS sequence"/>
</dbReference>
<name>A0A423JHQ6_9PSED</name>
<organism evidence="1 2">
    <name type="scientific">Pseudomonas brassicacearum</name>
    <dbReference type="NCBI Taxonomy" id="930166"/>
    <lineage>
        <taxon>Bacteria</taxon>
        <taxon>Pseudomonadati</taxon>
        <taxon>Pseudomonadota</taxon>
        <taxon>Gammaproteobacteria</taxon>
        <taxon>Pseudomonadales</taxon>
        <taxon>Pseudomonadaceae</taxon>
        <taxon>Pseudomonas</taxon>
    </lineage>
</organism>
<proteinExistence type="predicted"/>
<sequence>MTKRYEAVVLAVGPVVEDEVLLLVNGLEIKCFASYCPSKIEVGETYEVEFELVLSDNDVVAVAAEPLTTLVEMNGDGFSCELYGFLDGSVFRSFVDFSDQEIHYDHPHLNGRFVKIQVDRIDVSF</sequence>
<reference evidence="1 2" key="1">
    <citation type="submission" date="2016-10" db="EMBL/GenBank/DDBJ databases">
        <title>Comparative genome analysis of multiple Pseudomonas spp. focuses on biocontrol and plant growth promoting traits.</title>
        <authorList>
            <person name="Tao X.-Y."/>
            <person name="Taylor C.G."/>
        </authorList>
    </citation>
    <scope>NUCLEOTIDE SEQUENCE [LARGE SCALE GENOMIC DNA]</scope>
    <source>
        <strain evidence="1 2">38D4</strain>
    </source>
</reference>
<dbReference type="AlphaFoldDB" id="A0A423JHQ6"/>